<feature type="transmembrane region" description="Helical" evidence="1">
    <location>
        <begin position="177"/>
        <end position="195"/>
    </location>
</feature>
<proteinExistence type="predicted"/>
<protein>
    <submittedName>
        <fullName evidence="2">Uncharacterized protein</fullName>
    </submittedName>
</protein>
<dbReference type="InterPro" id="IPR058062">
    <property type="entry name" value="SCO7613_C"/>
</dbReference>
<feature type="transmembrane region" description="Helical" evidence="1">
    <location>
        <begin position="207"/>
        <end position="225"/>
    </location>
</feature>
<dbReference type="NCBIfam" id="NF047321">
    <property type="entry name" value="SCO7613_CTERM"/>
    <property type="match status" value="1"/>
</dbReference>
<feature type="transmembrane region" description="Helical" evidence="1">
    <location>
        <begin position="456"/>
        <end position="475"/>
    </location>
</feature>
<dbReference type="Proteomes" id="UP000636960">
    <property type="component" value="Unassembled WGS sequence"/>
</dbReference>
<comment type="caution">
    <text evidence="2">The sequence shown here is derived from an EMBL/GenBank/DDBJ whole genome shotgun (WGS) entry which is preliminary data.</text>
</comment>
<sequence length="1014" mass="101054">MLSLARTAATRIEPVTYPCAYCGAPASAETGCPACGHGPDPDAIDVVRTDAEISELIAHLAAARHQVRDLEDRIGQAWQRRHAAASRVRAAVSATRPAPVAVAAPRTETSTRVVQNVLFLLGGLLLGVAAIVFTAVAWAQFGLAGRAALLAGFTLAALAVPVLALRRGLRATAETMAAVGLLLFLLDGYAAWHVNLFGVAGGEPARYAGLVCAATAVVAAGYARLTGLVAPRWAALLTAQPALPLIVAPAEPGPAGWTLTFGALAASNLAVLSLRNAITPTRAAATSAAATAAARNPGITAGAATFGAIASLIAFAPAFGAAIATLETATPAFHAAWQAVVPGPGWQLPAALALITAAIAAVLPARWRAGAALGGAAAVALALPAGLGLAWWNASVFDLAVVAAALAMATRHATPVVRKAAPALAAPAHRVAAMPGAASPSAASSLASLGGQAASLGGQAISLVAQVTTAALLGLHALAAGFGRPGVAAAVLAVLALFGVAVAVAAKLPILRAAGQVIAVLVTPGIAWTATAALGLPGTAQARTVAAAAVLLAVVLRFIPGLPARMATVLVVLPLPLWAATAGDPVALYAALTLLLLSVAGLKGWETPIYALPAAILLVTLGPDLARLLFPLDPVWAGRPLTTPTAAVADAVAALLTAVAVTRGRWTALSAFALATPLVLAAASVPWPVLPFVTLALGLAILLAAALRPVPVATTLPAGVLLVAAGLVGALPTHASTLAALGAVLIAAAVAAVAGRTAAARLAAWPVAVAAGIGIAVTAGNALELPLRTVAFLVLGVAGTAFGLARGDHRREAAAHAAAVVALLLTVGSAGYAAAVCTIWGLVLGTHAKRRGYLLAAATAELGGWVLLMVAAEVTTLEAYTIPASAVALLAGLRARRGRVSSWVAYGPALAAALLPSLASILVADGQYLRRLLLGLAALAVLLAGARSKLRAPVEVGGVVLAAVALRELAAVWDLIPRWIPLAAGGVLLVVLATTLERRRRDLARFKQALGRMS</sequence>
<feature type="transmembrane region" description="Helical" evidence="1">
    <location>
        <begin position="737"/>
        <end position="755"/>
    </location>
</feature>
<feature type="transmembrane region" description="Helical" evidence="1">
    <location>
        <begin position="299"/>
        <end position="326"/>
    </location>
</feature>
<accession>A0A919N2E2</accession>
<evidence type="ECO:0000256" key="1">
    <source>
        <dbReference type="SAM" id="Phobius"/>
    </source>
</evidence>
<feature type="transmembrane region" description="Helical" evidence="1">
    <location>
        <begin position="903"/>
        <end position="922"/>
    </location>
</feature>
<feature type="transmembrane region" description="Helical" evidence="1">
    <location>
        <begin position="928"/>
        <end position="946"/>
    </location>
</feature>
<dbReference type="AlphaFoldDB" id="A0A919N2E2"/>
<feature type="transmembrane region" description="Helical" evidence="1">
    <location>
        <begin position="147"/>
        <end position="165"/>
    </location>
</feature>
<keyword evidence="3" id="KW-1185">Reference proteome</keyword>
<name>A0A919N2E2_9ACTN</name>
<feature type="transmembrane region" description="Helical" evidence="1">
    <location>
        <begin position="979"/>
        <end position="996"/>
    </location>
</feature>
<feature type="transmembrane region" description="Helical" evidence="1">
    <location>
        <begin position="641"/>
        <end position="659"/>
    </location>
</feature>
<evidence type="ECO:0000313" key="2">
    <source>
        <dbReference type="EMBL" id="GIE99667.1"/>
    </source>
</evidence>
<evidence type="ECO:0000313" key="3">
    <source>
        <dbReference type="Proteomes" id="UP000636960"/>
    </source>
</evidence>
<feature type="transmembrane region" description="Helical" evidence="1">
    <location>
        <begin position="487"/>
        <end position="506"/>
    </location>
</feature>
<feature type="transmembrane region" description="Helical" evidence="1">
    <location>
        <begin position="689"/>
        <end position="707"/>
    </location>
</feature>
<keyword evidence="1" id="KW-1133">Transmembrane helix</keyword>
<feature type="transmembrane region" description="Helical" evidence="1">
    <location>
        <begin position="346"/>
        <end position="365"/>
    </location>
</feature>
<keyword evidence="1" id="KW-0472">Membrane</keyword>
<organism evidence="2 3">
    <name type="scientific">Paractinoplanes rishiriensis</name>
    <dbReference type="NCBI Taxonomy" id="1050105"/>
    <lineage>
        <taxon>Bacteria</taxon>
        <taxon>Bacillati</taxon>
        <taxon>Actinomycetota</taxon>
        <taxon>Actinomycetes</taxon>
        <taxon>Micromonosporales</taxon>
        <taxon>Micromonosporaceae</taxon>
        <taxon>Paractinoplanes</taxon>
    </lineage>
</organism>
<feature type="transmembrane region" description="Helical" evidence="1">
    <location>
        <begin position="544"/>
        <end position="563"/>
    </location>
</feature>
<feature type="transmembrane region" description="Helical" evidence="1">
    <location>
        <begin position="518"/>
        <end position="537"/>
    </location>
</feature>
<feature type="transmembrane region" description="Helical" evidence="1">
    <location>
        <begin position="785"/>
        <end position="805"/>
    </location>
</feature>
<feature type="transmembrane region" description="Helical" evidence="1">
    <location>
        <begin position="575"/>
        <end position="597"/>
    </location>
</feature>
<keyword evidence="1" id="KW-0812">Transmembrane</keyword>
<dbReference type="EMBL" id="BOMV01000076">
    <property type="protein sequence ID" value="GIE99667.1"/>
    <property type="molecule type" value="Genomic_DNA"/>
</dbReference>
<gene>
    <name evidence="2" type="ORF">Ari01nite_71320</name>
</gene>
<feature type="transmembrane region" description="Helical" evidence="1">
    <location>
        <begin position="714"/>
        <end position="731"/>
    </location>
</feature>
<reference evidence="2" key="1">
    <citation type="submission" date="2021-01" db="EMBL/GenBank/DDBJ databases">
        <title>Whole genome shotgun sequence of Actinoplanes rishiriensis NBRC 108556.</title>
        <authorList>
            <person name="Komaki H."/>
            <person name="Tamura T."/>
        </authorList>
    </citation>
    <scope>NUCLEOTIDE SEQUENCE</scope>
    <source>
        <strain evidence="2">NBRC 108556</strain>
    </source>
</reference>
<feature type="transmembrane region" description="Helical" evidence="1">
    <location>
        <begin position="762"/>
        <end position="779"/>
    </location>
</feature>
<feature type="transmembrane region" description="Helical" evidence="1">
    <location>
        <begin position="862"/>
        <end position="891"/>
    </location>
</feature>
<feature type="transmembrane region" description="Helical" evidence="1">
    <location>
        <begin position="117"/>
        <end position="141"/>
    </location>
</feature>
<feature type="transmembrane region" description="Helical" evidence="1">
    <location>
        <begin position="817"/>
        <end position="842"/>
    </location>
</feature>
<feature type="transmembrane region" description="Helical" evidence="1">
    <location>
        <begin position="609"/>
        <end position="629"/>
    </location>
</feature>
<feature type="transmembrane region" description="Helical" evidence="1">
    <location>
        <begin position="372"/>
        <end position="392"/>
    </location>
</feature>